<evidence type="ECO:0000259" key="2">
    <source>
        <dbReference type="PROSITE" id="PS50022"/>
    </source>
</evidence>
<dbReference type="SMART" id="SM00231">
    <property type="entry name" value="FA58C"/>
    <property type="match status" value="1"/>
</dbReference>
<feature type="domain" description="F5/8 type C" evidence="2">
    <location>
        <begin position="55"/>
        <end position="185"/>
    </location>
</feature>
<dbReference type="PROSITE" id="PS50022">
    <property type="entry name" value="FA58C_3"/>
    <property type="match status" value="1"/>
</dbReference>
<keyword evidence="4" id="KW-1185">Reference proteome</keyword>
<comment type="caution">
    <text evidence="3">The sequence shown here is derived from an EMBL/GenBank/DDBJ whole genome shotgun (WGS) entry which is preliminary data.</text>
</comment>
<evidence type="ECO:0000313" key="4">
    <source>
        <dbReference type="Proteomes" id="UP000617734"/>
    </source>
</evidence>
<reference evidence="3" key="1">
    <citation type="journal article" date="2014" name="Int. J. Syst. Evol. Microbiol.">
        <title>Complete genome sequence of Corynebacterium casei LMG S-19264T (=DSM 44701T), isolated from a smear-ripened cheese.</title>
        <authorList>
            <consortium name="US DOE Joint Genome Institute (JGI-PGF)"/>
            <person name="Walter F."/>
            <person name="Albersmeier A."/>
            <person name="Kalinowski J."/>
            <person name="Ruckert C."/>
        </authorList>
    </citation>
    <scope>NUCLEOTIDE SEQUENCE</scope>
    <source>
        <strain evidence="3">JCM 4646</strain>
    </source>
</reference>
<dbReference type="InterPro" id="IPR018535">
    <property type="entry name" value="DUF1996"/>
</dbReference>
<dbReference type="SUPFAM" id="SSF49785">
    <property type="entry name" value="Galactose-binding domain-like"/>
    <property type="match status" value="1"/>
</dbReference>
<sequence>MRSFTLRSPLRSPVPRPPSRARSHSASGMLRRRLTGLVAAVVTAGALLTGTTGQAQAVDTPLSQGRPVTASSVENAAYPAGLAVDGNGGTRWSSAAADNQWIRVDLGANSAINRVVLNWEAAYASTYQLQVSADGTNWVTVRNATGAAGQQTLDLSATGRYVRVLATARATAWGVSLWEFQVFGTAGTQAVPPGAVRVAEFLADCPYSHRLPDDPIVLPGLPGGSHMHSFFGNNATDAFSDLGRLATSGGTCNPVTDISSYWVPTLYADNVPVEPTGTTFYYLGEGVRDDVIANTQPLPRGLRIVAGNAKATGPDDNTISRWSCLHAGEVNPSHNFVNCPAGTMLESYLDFPQCWNGKDLDSADHKSHMAYPVGGACPATHPVPVPKLRQVLRYPVTGDPSRLRLASGPGYTMHGDFFNVWPAAEMERRVRDCINPIVKCGADGRP</sequence>
<dbReference type="InterPro" id="IPR008979">
    <property type="entry name" value="Galactose-bd-like_sf"/>
</dbReference>
<dbReference type="Pfam" id="PF09362">
    <property type="entry name" value="DUF1996"/>
    <property type="match status" value="1"/>
</dbReference>
<evidence type="ECO:0000313" key="3">
    <source>
        <dbReference type="EMBL" id="GHH80952.1"/>
    </source>
</evidence>
<feature type="region of interest" description="Disordered" evidence="1">
    <location>
        <begin position="1"/>
        <end position="28"/>
    </location>
</feature>
<organism evidence="3 4">
    <name type="scientific">Kitasatospora indigofera</name>
    <dbReference type="NCBI Taxonomy" id="67307"/>
    <lineage>
        <taxon>Bacteria</taxon>
        <taxon>Bacillati</taxon>
        <taxon>Actinomycetota</taxon>
        <taxon>Actinomycetes</taxon>
        <taxon>Kitasatosporales</taxon>
        <taxon>Streptomycetaceae</taxon>
        <taxon>Kitasatospora</taxon>
    </lineage>
</organism>
<reference evidence="3" key="2">
    <citation type="submission" date="2020-09" db="EMBL/GenBank/DDBJ databases">
        <authorList>
            <person name="Sun Q."/>
            <person name="Ohkuma M."/>
        </authorList>
    </citation>
    <scope>NUCLEOTIDE SEQUENCE</scope>
    <source>
        <strain evidence="3">JCM 4646</strain>
    </source>
</reference>
<dbReference type="AlphaFoldDB" id="A0A919L1Z4"/>
<dbReference type="Pfam" id="PF00754">
    <property type="entry name" value="F5_F8_type_C"/>
    <property type="match status" value="1"/>
</dbReference>
<dbReference type="InterPro" id="IPR000421">
    <property type="entry name" value="FA58C"/>
</dbReference>
<dbReference type="PANTHER" id="PTHR43662:SF3">
    <property type="entry name" value="DOMAIN PROTEIN, PUTATIVE (AFU_ORTHOLOGUE AFUA_6G11970)-RELATED"/>
    <property type="match status" value="1"/>
</dbReference>
<dbReference type="EMBL" id="BNBO01000049">
    <property type="protein sequence ID" value="GHH80952.1"/>
    <property type="molecule type" value="Genomic_DNA"/>
</dbReference>
<proteinExistence type="predicted"/>
<feature type="compositionally biased region" description="Low complexity" evidence="1">
    <location>
        <begin position="1"/>
        <end position="11"/>
    </location>
</feature>
<gene>
    <name evidence="3" type="ORF">GCM10018781_62520</name>
</gene>
<dbReference type="Gene3D" id="2.60.120.260">
    <property type="entry name" value="Galactose-binding domain-like"/>
    <property type="match status" value="1"/>
</dbReference>
<dbReference type="PANTHER" id="PTHR43662">
    <property type="match status" value="1"/>
</dbReference>
<accession>A0A919L1Z4</accession>
<evidence type="ECO:0000256" key="1">
    <source>
        <dbReference type="SAM" id="MobiDB-lite"/>
    </source>
</evidence>
<name>A0A919L1Z4_9ACTN</name>
<protein>
    <recommendedName>
        <fullName evidence="2">F5/8 type C domain-containing protein</fullName>
    </recommendedName>
</protein>
<dbReference type="Proteomes" id="UP000617734">
    <property type="component" value="Unassembled WGS sequence"/>
</dbReference>